<keyword evidence="2" id="KW-1185">Reference proteome</keyword>
<evidence type="ECO:0000313" key="2">
    <source>
        <dbReference type="Proteomes" id="UP001227268"/>
    </source>
</evidence>
<gene>
    <name evidence="1" type="ORF">QFC21_007249</name>
</gene>
<proteinExistence type="predicted"/>
<protein>
    <submittedName>
        <fullName evidence="1">Uncharacterized protein</fullName>
    </submittedName>
</protein>
<evidence type="ECO:0000313" key="1">
    <source>
        <dbReference type="EMBL" id="KAJ9091354.1"/>
    </source>
</evidence>
<sequence length="69" mass="7770">MSDSKKPIEQSTTAKGDGDKLDFTNLMEKFNKIQSPEHKAVEQQRALYEDTTRGRGYHEGGLKGAKLEE</sequence>
<dbReference type="Proteomes" id="UP001227268">
    <property type="component" value="Unassembled WGS sequence"/>
</dbReference>
<accession>A0ACC2UWN5</accession>
<organism evidence="1 2">
    <name type="scientific">Naganishia friedmannii</name>
    <dbReference type="NCBI Taxonomy" id="89922"/>
    <lineage>
        <taxon>Eukaryota</taxon>
        <taxon>Fungi</taxon>
        <taxon>Dikarya</taxon>
        <taxon>Basidiomycota</taxon>
        <taxon>Agaricomycotina</taxon>
        <taxon>Tremellomycetes</taxon>
        <taxon>Filobasidiales</taxon>
        <taxon>Filobasidiaceae</taxon>
        <taxon>Naganishia</taxon>
    </lineage>
</organism>
<reference evidence="1" key="1">
    <citation type="submission" date="2023-04" db="EMBL/GenBank/DDBJ databases">
        <title>Draft Genome sequencing of Naganishia species isolated from polar environments using Oxford Nanopore Technology.</title>
        <authorList>
            <person name="Leo P."/>
            <person name="Venkateswaran K."/>
        </authorList>
    </citation>
    <scope>NUCLEOTIDE SEQUENCE</scope>
    <source>
        <strain evidence="1">MNA-CCFEE 5423</strain>
    </source>
</reference>
<dbReference type="EMBL" id="JASBWT010000055">
    <property type="protein sequence ID" value="KAJ9091354.1"/>
    <property type="molecule type" value="Genomic_DNA"/>
</dbReference>
<comment type="caution">
    <text evidence="1">The sequence shown here is derived from an EMBL/GenBank/DDBJ whole genome shotgun (WGS) entry which is preliminary data.</text>
</comment>
<name>A0ACC2UWN5_9TREE</name>